<dbReference type="GO" id="GO:0016787">
    <property type="term" value="F:hydrolase activity"/>
    <property type="evidence" value="ECO:0007669"/>
    <property type="project" value="UniProtKB-KW"/>
</dbReference>
<evidence type="ECO:0000256" key="2">
    <source>
        <dbReference type="ARBA" id="ARBA00022723"/>
    </source>
</evidence>
<reference evidence="6 7" key="1">
    <citation type="submission" date="2020-08" db="EMBL/GenBank/DDBJ databases">
        <title>Genomic Encyclopedia of Type Strains, Phase IV (KMG-V): Genome sequencing to study the core and pangenomes of soil and plant-associated prokaryotes.</title>
        <authorList>
            <person name="Whitman W."/>
        </authorList>
    </citation>
    <scope>NUCLEOTIDE SEQUENCE [LARGE SCALE GENOMIC DNA]</scope>
    <source>
        <strain evidence="6 7">S3M1</strain>
    </source>
</reference>
<comment type="similarity">
    <text evidence="1">Belongs to the metallo-beta-lactamase superfamily.</text>
</comment>
<evidence type="ECO:0000313" key="7">
    <source>
        <dbReference type="Proteomes" id="UP000537204"/>
    </source>
</evidence>
<dbReference type="PANTHER" id="PTHR42978">
    <property type="entry name" value="QUORUM-QUENCHING LACTONASE YTNP-RELATED-RELATED"/>
    <property type="match status" value="1"/>
</dbReference>
<name>A0A7W9DWU0_9SPHI</name>
<evidence type="ECO:0000313" key="6">
    <source>
        <dbReference type="EMBL" id="MBB5634417.1"/>
    </source>
</evidence>
<dbReference type="InterPro" id="IPR001279">
    <property type="entry name" value="Metallo-B-lactamas"/>
</dbReference>
<gene>
    <name evidence="6" type="ORF">HDE68_000302</name>
</gene>
<dbReference type="SMART" id="SM00849">
    <property type="entry name" value="Lactamase_B"/>
    <property type="match status" value="1"/>
</dbReference>
<dbReference type="PANTHER" id="PTHR42978:SF3">
    <property type="entry name" value="BLR3078 PROTEIN"/>
    <property type="match status" value="1"/>
</dbReference>
<dbReference type="Proteomes" id="UP000537204">
    <property type="component" value="Unassembled WGS sequence"/>
</dbReference>
<dbReference type="RefSeq" id="WP_183878209.1">
    <property type="nucleotide sequence ID" value="NZ_JACHCD010000002.1"/>
</dbReference>
<evidence type="ECO:0000256" key="1">
    <source>
        <dbReference type="ARBA" id="ARBA00007749"/>
    </source>
</evidence>
<dbReference type="SUPFAM" id="SSF56281">
    <property type="entry name" value="Metallo-hydrolase/oxidoreductase"/>
    <property type="match status" value="1"/>
</dbReference>
<dbReference type="InterPro" id="IPR036866">
    <property type="entry name" value="RibonucZ/Hydroxyglut_hydro"/>
</dbReference>
<evidence type="ECO:0000259" key="5">
    <source>
        <dbReference type="SMART" id="SM00849"/>
    </source>
</evidence>
<protein>
    <submittedName>
        <fullName evidence="6">Glyoxylase-like metal-dependent hydrolase (Beta-lactamase superfamily II)</fullName>
    </submittedName>
</protein>
<dbReference type="InterPro" id="IPR051013">
    <property type="entry name" value="MBL_superfamily_lactonases"/>
</dbReference>
<sequence length="253" mass="28722">MVKIHHINCGTLQRDPDSLKVLCHCLLLEDIKGLALVDTGIGVHDILFPLERIGQEIIEQAGFNFNLNDTAISALHQLGFTEDEVKHCLVSHLDPDHIGGLADFPGAAVHVSAIEMNSFLEDNPRYCPEQLKHKPFLKLYHDFDEYWFGFAAKRAELDFESEIYLVALPGHTLGHCGIAIQQEDRWLLYAGDAYYLRDELFTENHPVDELAALMAMDNDLRIESLKKLRVIAQNFGEKIELFGFHDPSELKNE</sequence>
<proteinExistence type="inferred from homology"/>
<keyword evidence="3 6" id="KW-0378">Hydrolase</keyword>
<dbReference type="AlphaFoldDB" id="A0A7W9DWU0"/>
<evidence type="ECO:0000256" key="3">
    <source>
        <dbReference type="ARBA" id="ARBA00022801"/>
    </source>
</evidence>
<dbReference type="GO" id="GO:0046872">
    <property type="term" value="F:metal ion binding"/>
    <property type="evidence" value="ECO:0007669"/>
    <property type="project" value="UniProtKB-KW"/>
</dbReference>
<accession>A0A7W9DWU0</accession>
<evidence type="ECO:0000256" key="4">
    <source>
        <dbReference type="ARBA" id="ARBA00022833"/>
    </source>
</evidence>
<dbReference type="EMBL" id="JACHCE010000001">
    <property type="protein sequence ID" value="MBB5634417.1"/>
    <property type="molecule type" value="Genomic_DNA"/>
</dbReference>
<keyword evidence="2" id="KW-0479">Metal-binding</keyword>
<feature type="domain" description="Metallo-beta-lactamase" evidence="5">
    <location>
        <begin position="22"/>
        <end position="245"/>
    </location>
</feature>
<keyword evidence="4" id="KW-0862">Zinc</keyword>
<dbReference type="Pfam" id="PF00753">
    <property type="entry name" value="Lactamase_B"/>
    <property type="match status" value="1"/>
</dbReference>
<dbReference type="CDD" id="cd07742">
    <property type="entry name" value="metallo-hydrolase-like_MBL-fold"/>
    <property type="match status" value="1"/>
</dbReference>
<organism evidence="6 7">
    <name type="scientific">Pedobacter cryoconitis</name>
    <dbReference type="NCBI Taxonomy" id="188932"/>
    <lineage>
        <taxon>Bacteria</taxon>
        <taxon>Pseudomonadati</taxon>
        <taxon>Bacteroidota</taxon>
        <taxon>Sphingobacteriia</taxon>
        <taxon>Sphingobacteriales</taxon>
        <taxon>Sphingobacteriaceae</taxon>
        <taxon>Pedobacter</taxon>
    </lineage>
</organism>
<comment type="caution">
    <text evidence="6">The sequence shown here is derived from an EMBL/GenBank/DDBJ whole genome shotgun (WGS) entry which is preliminary data.</text>
</comment>
<dbReference type="Gene3D" id="3.60.15.10">
    <property type="entry name" value="Ribonuclease Z/Hydroxyacylglutathione hydrolase-like"/>
    <property type="match status" value="1"/>
</dbReference>